<evidence type="ECO:0000313" key="13">
    <source>
        <dbReference type="EMBL" id="AAT27851.1"/>
    </source>
</evidence>
<comment type="subcellular location">
    <subcellularLocation>
        <location evidence="1">Cytoplasm</location>
    </subcellularLocation>
</comment>
<dbReference type="SUPFAM" id="SSF52540">
    <property type="entry name" value="P-loop containing nucleoside triphosphate hydrolases"/>
    <property type="match status" value="2"/>
</dbReference>
<keyword evidence="14" id="KW-1185">Reference proteome</keyword>
<keyword evidence="7 9" id="KW-0143">Chaperone</keyword>
<dbReference type="PRINTS" id="PR00300">
    <property type="entry name" value="CLPPROTEASEA"/>
</dbReference>
<dbReference type="CDD" id="cd00009">
    <property type="entry name" value="AAA"/>
    <property type="match status" value="1"/>
</dbReference>
<dbReference type="InterPro" id="IPR003593">
    <property type="entry name" value="AAA+_ATPase"/>
</dbReference>
<dbReference type="PANTHER" id="PTHR11638">
    <property type="entry name" value="ATP-DEPENDENT CLP PROTEASE"/>
    <property type="match status" value="1"/>
</dbReference>
<name>Q6KHS7_MYCM1</name>
<evidence type="ECO:0000313" key="14">
    <source>
        <dbReference type="Proteomes" id="UP000009072"/>
    </source>
</evidence>
<gene>
    <name evidence="13" type="primary">clpB</name>
    <name evidence="13" type="ordered locus">MMOB3650</name>
</gene>
<dbReference type="GO" id="GO:0005737">
    <property type="term" value="C:cytoplasm"/>
    <property type="evidence" value="ECO:0007669"/>
    <property type="project" value="UniProtKB-SubCell"/>
</dbReference>
<dbReference type="FunFam" id="3.40.50.300:FF:000010">
    <property type="entry name" value="Chaperone clpB 1, putative"/>
    <property type="match status" value="1"/>
</dbReference>
<evidence type="ECO:0000256" key="3">
    <source>
        <dbReference type="ARBA" id="ARBA00022737"/>
    </source>
</evidence>
<feature type="domain" description="AAA+ ATPase" evidence="11">
    <location>
        <begin position="452"/>
        <end position="594"/>
    </location>
</feature>
<keyword evidence="13" id="KW-0378">Hydrolase</keyword>
<accession>Q6KHS7</accession>
<evidence type="ECO:0000256" key="9">
    <source>
        <dbReference type="RuleBase" id="RU004432"/>
    </source>
</evidence>
<comment type="subunit">
    <text evidence="8">Homohexamer. The oligomerization is ATP-dependent.</text>
</comment>
<dbReference type="FunFam" id="3.40.50.300:FF:000025">
    <property type="entry name" value="ATP-dependent Clp protease subunit"/>
    <property type="match status" value="1"/>
</dbReference>
<dbReference type="GO" id="GO:0034605">
    <property type="term" value="P:cellular response to heat"/>
    <property type="evidence" value="ECO:0007669"/>
    <property type="project" value="TreeGrafter"/>
</dbReference>
<evidence type="ECO:0000259" key="12">
    <source>
        <dbReference type="SMART" id="SM01086"/>
    </source>
</evidence>
<evidence type="ECO:0000256" key="6">
    <source>
        <dbReference type="ARBA" id="ARBA00023054"/>
    </source>
</evidence>
<evidence type="ECO:0000259" key="11">
    <source>
        <dbReference type="SMART" id="SM00382"/>
    </source>
</evidence>
<keyword evidence="13" id="KW-0645">Protease</keyword>
<evidence type="ECO:0000256" key="7">
    <source>
        <dbReference type="ARBA" id="ARBA00023186"/>
    </source>
</evidence>
<dbReference type="GO" id="GO:0006508">
    <property type="term" value="P:proteolysis"/>
    <property type="evidence" value="ECO:0007669"/>
    <property type="project" value="UniProtKB-KW"/>
</dbReference>
<dbReference type="InterPro" id="IPR050130">
    <property type="entry name" value="ClpA_ClpB"/>
</dbReference>
<dbReference type="SMART" id="SM01086">
    <property type="entry name" value="ClpB_D2-small"/>
    <property type="match status" value="1"/>
</dbReference>
<dbReference type="FunFam" id="3.40.50.300:FF:000120">
    <property type="entry name" value="ATP-dependent chaperone ClpB"/>
    <property type="match status" value="1"/>
</dbReference>
<dbReference type="GO" id="GO:0005524">
    <property type="term" value="F:ATP binding"/>
    <property type="evidence" value="ECO:0007669"/>
    <property type="project" value="UniProtKB-KW"/>
</dbReference>
<evidence type="ECO:0000256" key="1">
    <source>
        <dbReference type="ARBA" id="ARBA00004496"/>
    </source>
</evidence>
<dbReference type="PROSITE" id="PS00871">
    <property type="entry name" value="CLPAB_2"/>
    <property type="match status" value="1"/>
</dbReference>
<dbReference type="Gene3D" id="1.10.8.60">
    <property type="match status" value="1"/>
</dbReference>
<keyword evidence="5 9" id="KW-0067">ATP-binding</keyword>
<dbReference type="eggNOG" id="COG0542">
    <property type="taxonomic scope" value="Bacteria"/>
</dbReference>
<feature type="domain" description="AAA+ ATPase" evidence="11">
    <location>
        <begin position="51"/>
        <end position="199"/>
    </location>
</feature>
<evidence type="ECO:0000256" key="2">
    <source>
        <dbReference type="ARBA" id="ARBA00008675"/>
    </source>
</evidence>
<dbReference type="InterPro" id="IPR001270">
    <property type="entry name" value="ClpA/B"/>
</dbReference>
<dbReference type="GO" id="GO:0016887">
    <property type="term" value="F:ATP hydrolysis activity"/>
    <property type="evidence" value="ECO:0007669"/>
    <property type="project" value="InterPro"/>
</dbReference>
<dbReference type="InterPro" id="IPR003959">
    <property type="entry name" value="ATPase_AAA_core"/>
</dbReference>
<organism evidence="13 14">
    <name type="scientific">Mycoplasma mobile (strain ATCC 43663 / 163K / NCTC 11711)</name>
    <name type="common">Mesomycoplasma mobile</name>
    <dbReference type="NCBI Taxonomy" id="267748"/>
    <lineage>
        <taxon>Bacteria</taxon>
        <taxon>Bacillati</taxon>
        <taxon>Mycoplasmatota</taxon>
        <taxon>Mycoplasmoidales</taxon>
        <taxon>Metamycoplasmataceae</taxon>
        <taxon>Mesomycoplasma</taxon>
    </lineage>
</organism>
<feature type="domain" description="Clp ATPase C-terminal" evidence="12">
    <location>
        <begin position="615"/>
        <end position="705"/>
    </location>
</feature>
<dbReference type="SMART" id="SM00382">
    <property type="entry name" value="AAA"/>
    <property type="match status" value="2"/>
</dbReference>
<dbReference type="Pfam" id="PF10431">
    <property type="entry name" value="ClpB_D2-small"/>
    <property type="match status" value="1"/>
</dbReference>
<dbReference type="STRING" id="267748.MMOB3650"/>
<protein>
    <submittedName>
        <fullName evidence="13">ATP-dependent Clp protease, ATPase subunit</fullName>
    </submittedName>
</protein>
<keyword evidence="4 9" id="KW-0547">Nucleotide-binding</keyword>
<evidence type="ECO:0000256" key="5">
    <source>
        <dbReference type="ARBA" id="ARBA00022840"/>
    </source>
</evidence>
<dbReference type="CDD" id="cd19499">
    <property type="entry name" value="RecA-like_ClpB_Hsp104-like"/>
    <property type="match status" value="1"/>
</dbReference>
<dbReference type="Gene3D" id="3.40.50.300">
    <property type="entry name" value="P-loop containing nucleotide triphosphate hydrolases"/>
    <property type="match status" value="3"/>
</dbReference>
<dbReference type="EMBL" id="AE017308">
    <property type="protein sequence ID" value="AAT27851.1"/>
    <property type="molecule type" value="Genomic_DNA"/>
</dbReference>
<dbReference type="InterPro" id="IPR027417">
    <property type="entry name" value="P-loop_NTPase"/>
</dbReference>
<comment type="similarity">
    <text evidence="2 9">Belongs to the ClpA/ClpB family.</text>
</comment>
<feature type="coiled-coil region" evidence="10">
    <location>
        <begin position="267"/>
        <end position="431"/>
    </location>
</feature>
<dbReference type="InterPro" id="IPR028299">
    <property type="entry name" value="ClpA/B_CS2"/>
</dbReference>
<evidence type="ECO:0000256" key="10">
    <source>
        <dbReference type="SAM" id="Coils"/>
    </source>
</evidence>
<proteinExistence type="inferred from homology"/>
<dbReference type="Pfam" id="PF17871">
    <property type="entry name" value="AAA_lid_9"/>
    <property type="match status" value="1"/>
</dbReference>
<dbReference type="GO" id="GO:0008233">
    <property type="term" value="F:peptidase activity"/>
    <property type="evidence" value="ECO:0007669"/>
    <property type="project" value="UniProtKB-KW"/>
</dbReference>
<evidence type="ECO:0000256" key="4">
    <source>
        <dbReference type="ARBA" id="ARBA00022741"/>
    </source>
</evidence>
<keyword evidence="3" id="KW-0677">Repeat</keyword>
<reference evidence="13 14" key="1">
    <citation type="journal article" date="2004" name="Genome Res.">
        <title>The complete genome and proteome of Mycoplasma mobile.</title>
        <authorList>
            <person name="Jaffe J.D."/>
            <person name="Stange-Thomann N."/>
            <person name="Smith C."/>
            <person name="DeCaprio D."/>
            <person name="Fisher S."/>
            <person name="Butler J."/>
            <person name="Calvo S."/>
            <person name="Elkins T."/>
            <person name="FitzGerald M.G."/>
            <person name="Hafez N."/>
            <person name="Kodira C.D."/>
            <person name="Major J."/>
            <person name="Wang S."/>
            <person name="Wilkinson J."/>
            <person name="Nicol R."/>
            <person name="Nusbaum C."/>
            <person name="Birren B."/>
            <person name="Berg H.C."/>
            <person name="Church G.M."/>
        </authorList>
    </citation>
    <scope>NUCLEOTIDE SEQUENCE [LARGE SCALE GENOMIC DNA]</scope>
    <source>
        <strain evidence="14">ATCC 43663 / 163K / NCTC 11711</strain>
    </source>
</reference>
<sequence>MQMNYKKPDDNDPLKQFGRNLTDLAKKNMLEPVIGREDEIRRIIRILSRKTKNNPVLVGEPGVGKTAIVEGLAKKIHDAQVPEDLKNKEVIEISLPSLIAGASYQGQFEERIKSLMDKIEKNQGKYIIFIDEIHLLIGTGKNSSNSTMDAANIFKPALARGQMQLVGATTIEEYRKYIESDSALERRMQKVKVAEPNIEDTITILRGIKGRFETFHNVKISDKALIAAANLSARYISDRFLPDKAIDLVDEAASTIKTEINSQPEELEKIQQKIITFETEKAALKSENTIQSNLRVEELNNELKKLNSEHKILSEKWISEKNVVIELNDKKRKIESLKHEVSKLQNEGLYEKASKIMYSDLPKIEKELKILENLNKEKNSLIKEDVTENEIAEIVSKWTMIPISKLLEKQKDKLLNLQSELKKQVKGQEEAIELVSDTILRSRANINDPNKPIGSFIFMGPTGVGKTELAKSLAYVLFDSKKQLIRLDMSEYSEKHSISKIIGSPPGYIGYENGGQLTELIRQKPYSIVLFDELEKAHPDVLNVLLQILDDGILTDAKGKTINFKNTIIIMTTNLGSDLILEKVYDPKELRKILLKFVKPEFLNRIDEIIPFKELDKDTIKEIIENELNELEKRVYQNQTIFIKFDDSIVEYISKQGYDNLYGARPLKRVIQNKIQSKIALNIISGNLKPNESYIILIENENLVIKNALVN</sequence>
<dbReference type="PANTHER" id="PTHR11638:SF18">
    <property type="entry name" value="HEAT SHOCK PROTEIN 104"/>
    <property type="match status" value="1"/>
</dbReference>
<dbReference type="Proteomes" id="UP000009072">
    <property type="component" value="Chromosome"/>
</dbReference>
<dbReference type="KEGG" id="mmo:MMOB3650"/>
<dbReference type="HOGENOM" id="CLU_005070_4_0_14"/>
<dbReference type="Pfam" id="PF00004">
    <property type="entry name" value="AAA"/>
    <property type="match status" value="1"/>
</dbReference>
<dbReference type="OrthoDB" id="9803641at2"/>
<dbReference type="InterPro" id="IPR041546">
    <property type="entry name" value="ClpA/ClpB_AAA_lid"/>
</dbReference>
<dbReference type="AlphaFoldDB" id="Q6KHS7"/>
<dbReference type="Pfam" id="PF07724">
    <property type="entry name" value="AAA_2"/>
    <property type="match status" value="1"/>
</dbReference>
<dbReference type="InterPro" id="IPR019489">
    <property type="entry name" value="Clp_ATPase_C"/>
</dbReference>
<evidence type="ECO:0000256" key="8">
    <source>
        <dbReference type="ARBA" id="ARBA00026057"/>
    </source>
</evidence>
<keyword evidence="6 10" id="KW-0175">Coiled coil</keyword>
<dbReference type="InterPro" id="IPR018368">
    <property type="entry name" value="ClpA/B_CS1"/>
</dbReference>
<dbReference type="RefSeq" id="WP_011264885.1">
    <property type="nucleotide sequence ID" value="NC_006908.1"/>
</dbReference>
<dbReference type="PROSITE" id="PS00870">
    <property type="entry name" value="CLPAB_1"/>
    <property type="match status" value="1"/>
</dbReference>